<dbReference type="RefSeq" id="XP_021296762.1">
    <property type="nucleotide sequence ID" value="XM_021441087.1"/>
</dbReference>
<proteinExistence type="predicted"/>
<keyword evidence="1" id="KW-1185">Reference proteome</keyword>
<evidence type="ECO:0000313" key="2">
    <source>
        <dbReference type="RefSeq" id="XP_021296762.1"/>
    </source>
</evidence>
<dbReference type="GeneID" id="110426001"/>
<dbReference type="CDD" id="cd09272">
    <property type="entry name" value="RNase_HI_RT_Ty1"/>
    <property type="match status" value="1"/>
</dbReference>
<name>A0A6J1BBA8_9ROSI</name>
<gene>
    <name evidence="2" type="primary">LOC110426001</name>
</gene>
<dbReference type="Proteomes" id="UP000504621">
    <property type="component" value="Unplaced"/>
</dbReference>
<sequence>MVQVARDVIFDENARWNWEFNLVEKFDHRILGLGSLSEVIHEFDHDCDNTEFAKNYIFEILKKFNMLSWKLVDCPVVENANADVGDLPKFTKPSLCRSLIGSLLVSKESLRGFSDSDYVKDFIDCKSTSGYVFFLGNSAFSWNSRKQDVVAQSTAKAEYIATATATN</sequence>
<organism evidence="1 2">
    <name type="scientific">Herrania umbratica</name>
    <dbReference type="NCBI Taxonomy" id="108875"/>
    <lineage>
        <taxon>Eukaryota</taxon>
        <taxon>Viridiplantae</taxon>
        <taxon>Streptophyta</taxon>
        <taxon>Embryophyta</taxon>
        <taxon>Tracheophyta</taxon>
        <taxon>Spermatophyta</taxon>
        <taxon>Magnoliopsida</taxon>
        <taxon>eudicotyledons</taxon>
        <taxon>Gunneridae</taxon>
        <taxon>Pentapetalae</taxon>
        <taxon>rosids</taxon>
        <taxon>malvids</taxon>
        <taxon>Malvales</taxon>
        <taxon>Malvaceae</taxon>
        <taxon>Byttnerioideae</taxon>
        <taxon>Herrania</taxon>
    </lineage>
</organism>
<reference evidence="2" key="1">
    <citation type="submission" date="2025-08" db="UniProtKB">
        <authorList>
            <consortium name="RefSeq"/>
        </authorList>
    </citation>
    <scope>IDENTIFICATION</scope>
    <source>
        <tissue evidence="2">Leaf</tissue>
    </source>
</reference>
<dbReference type="AlphaFoldDB" id="A0A6J1BBA8"/>
<dbReference type="PANTHER" id="PTHR11439">
    <property type="entry name" value="GAG-POL-RELATED RETROTRANSPOSON"/>
    <property type="match status" value="1"/>
</dbReference>
<protein>
    <submittedName>
        <fullName evidence="2">Uncharacterized protein LOC110426001</fullName>
    </submittedName>
</protein>
<dbReference type="PANTHER" id="PTHR11439:SF483">
    <property type="entry name" value="PEPTIDE SYNTHASE GLIP-LIKE, PUTATIVE (AFU_ORTHOLOGUE AFUA_3G12920)-RELATED"/>
    <property type="match status" value="1"/>
</dbReference>
<accession>A0A6J1BBA8</accession>
<evidence type="ECO:0000313" key="1">
    <source>
        <dbReference type="Proteomes" id="UP000504621"/>
    </source>
</evidence>
<dbReference type="OrthoDB" id="413760at2759"/>